<dbReference type="GO" id="GO:0005975">
    <property type="term" value="P:carbohydrate metabolic process"/>
    <property type="evidence" value="ECO:0007669"/>
    <property type="project" value="InterPro"/>
</dbReference>
<feature type="compositionally biased region" description="Basic and acidic residues" evidence="1">
    <location>
        <begin position="1396"/>
        <end position="1410"/>
    </location>
</feature>
<evidence type="ECO:0000256" key="2">
    <source>
        <dbReference type="SAM" id="Phobius"/>
    </source>
</evidence>
<dbReference type="InterPro" id="IPR052743">
    <property type="entry name" value="Glutaminase_GtaA"/>
</dbReference>
<protein>
    <submittedName>
        <fullName evidence="5">Uncharacterized protein</fullName>
    </submittedName>
</protein>
<dbReference type="Pfam" id="PF16335">
    <property type="entry name" value="GtaA_6_Hairpin"/>
    <property type="match status" value="1"/>
</dbReference>
<feature type="compositionally biased region" description="Pro residues" evidence="1">
    <location>
        <begin position="87"/>
        <end position="96"/>
    </location>
</feature>
<feature type="domain" description="Glutaminase A N-terminal" evidence="4">
    <location>
        <begin position="693"/>
        <end position="927"/>
    </location>
</feature>
<dbReference type="InterPro" id="IPR032514">
    <property type="entry name" value="GtaA_central"/>
</dbReference>
<dbReference type="Proteomes" id="UP000007431">
    <property type="component" value="Unassembled WGS sequence"/>
</dbReference>
<dbReference type="EMBL" id="GL377309">
    <property type="protein sequence ID" value="EFI94938.1"/>
    <property type="molecule type" value="Genomic_DNA"/>
</dbReference>
<dbReference type="RefSeq" id="XP_003029841.1">
    <property type="nucleotide sequence ID" value="XM_003029795.1"/>
</dbReference>
<feature type="region of interest" description="Disordered" evidence="1">
    <location>
        <begin position="1"/>
        <end position="111"/>
    </location>
</feature>
<feature type="compositionally biased region" description="Low complexity" evidence="1">
    <location>
        <begin position="349"/>
        <end position="359"/>
    </location>
</feature>
<evidence type="ECO:0000313" key="5">
    <source>
        <dbReference type="EMBL" id="EFI94938.1"/>
    </source>
</evidence>
<dbReference type="SUPFAM" id="SSF48208">
    <property type="entry name" value="Six-hairpin glycosidases"/>
    <property type="match status" value="1"/>
</dbReference>
<proteinExistence type="predicted"/>
<feature type="region of interest" description="Disordered" evidence="1">
    <location>
        <begin position="181"/>
        <end position="200"/>
    </location>
</feature>
<dbReference type="KEGG" id="scm:SCHCO_02670584"/>
<feature type="region of interest" description="Disordered" evidence="1">
    <location>
        <begin position="286"/>
        <end position="383"/>
    </location>
</feature>
<dbReference type="InParanoid" id="D8QCI9"/>
<feature type="compositionally biased region" description="Low complexity" evidence="1">
    <location>
        <begin position="28"/>
        <end position="41"/>
    </location>
</feature>
<name>D8QCI9_SCHCM</name>
<keyword evidence="2" id="KW-0812">Transmembrane</keyword>
<dbReference type="PANTHER" id="PTHR31987">
    <property type="entry name" value="GLUTAMINASE A-RELATED"/>
    <property type="match status" value="1"/>
</dbReference>
<dbReference type="Pfam" id="PF17168">
    <property type="entry name" value="DUF5127"/>
    <property type="match status" value="1"/>
</dbReference>
<dbReference type="InterPro" id="IPR033433">
    <property type="entry name" value="GtaA_N"/>
</dbReference>
<evidence type="ECO:0000256" key="1">
    <source>
        <dbReference type="SAM" id="MobiDB-lite"/>
    </source>
</evidence>
<keyword evidence="2" id="KW-0472">Membrane</keyword>
<evidence type="ECO:0000259" key="3">
    <source>
        <dbReference type="Pfam" id="PF16335"/>
    </source>
</evidence>
<organism evidence="6">
    <name type="scientific">Schizophyllum commune (strain H4-8 / FGSC 9210)</name>
    <name type="common">Split gill fungus</name>
    <dbReference type="NCBI Taxonomy" id="578458"/>
    <lineage>
        <taxon>Eukaryota</taxon>
        <taxon>Fungi</taxon>
        <taxon>Dikarya</taxon>
        <taxon>Basidiomycota</taxon>
        <taxon>Agaricomycotina</taxon>
        <taxon>Agaricomycetes</taxon>
        <taxon>Agaricomycetidae</taxon>
        <taxon>Agaricales</taxon>
        <taxon>Schizophyllaceae</taxon>
        <taxon>Schizophyllum</taxon>
    </lineage>
</organism>
<sequence>MSTPSSADLPLRAPNKGRHIPPPLTIESSSYQSTSSIGSARRLSRRDSDTLLYDIPSSFSPPPVSPPAKHLQSPTSPNSRRSRSPRQPLPTPPPAVPKRRNRSLTPAGLSSDDLEAFAEACRSWYFDQDEAAGRTMTQTLANLPPSQRAPYSKLQANMRSAYHRSVNARKNAEFRAHLTATQPGGSLMPHTRANPRGKDAKKERYDRFARFIRSWCTLGMPGTTPFFTALWAIMRLQVVSEQLGGAGANRIDWELDDAVFKESAGKDFMLEAIDVLKGVLGFEEAPAASTREPSPTPPTSGAHSRVHSQPLLGGERRPTRPPAIPKRPRAPSDPFLDTPPPLSRSVGTSASQSSALLSQDSEDSPGPATPEPEETAPPRTDDFFDLPEEEYLRVWTSPDLPDAEYLALLKLFPSFITRPTLPRFPTRRGSLDLEAGEGNGSQDLFADYPFYRHSLLTNFVPLPYRFNFLAFTVLVLPLPIHYLSLPRGVQQPAPTPATSLRPDLATAAPQPKKYLSWQFLRKGLHPENADPPCSLPYQVIALLYVTQSTLETLGQASPDARRLRRRATPRCELHWPVWWQSFIPTVTSDLLRAQMIPSISVLLLWLTAYVLGQQSQEAFTPIWVPLAVRTPHLNAWLWNSSAVSYEWPYFGIDVGKILGWSGLVKVDGTTYNFLGKVPDVNGTVVTSSRLTPTRTIVTSRVEDILQLNVTYFSPIEPDDLVLQSLPFSYMSVRVSSLDGNPHNVSLYSDISGEWLSAHTFNKIVWNTTHEDSFTYHTSWREDAEPMAENSGVAEDSTLYFGMAASSPSVSWRTNSDVNSRATFQNSSDLGNSANLTYRPIQNPDDWPIFAIAYDLGTVTDESSEVVWGIGVARDRIIQAQTGSSPAEDRYPYYLSHYGSSSEAFEDFLQSYDNASSRADDLDRNIMNAASNKSVEYADLIALGTRQVLAAFEVTISKGVEGYNVSDTQAFMKDSGTSQGVNDVMVMYSAWPTILYINASWAGYLLEPLLRYEGSSAYSSNVAAQDMGSKYPIVLGDMPPTTAYSYSIEATASMFILAYSYALMSGDGTLLRNYYHVFEPWAIYLTDNAVHPGADQTTAEGDNGINHANLALKGIIGVQAMSLISAALGKDDDASVYANRAASMFDQWIDTARLGDHVDYIYNDPYTTGLLYNLFADKLLRTAIIPDNIYQNQTDYYSGKLGEDVGWGLPYNGSSETVIRPDLTLLTAAAMSDTQTRDAFVQSIWNRAANNSLVGGGCFPTSYDRYTGAMVTGSGNPSLGAIYSLLALDLQNKTIVVPPEKSLVSAHKSHIGSIVGGIIGGVVSLALLTGALIFFVRRRRAARETATDAAARNSNTVPDPWRPSTEQNRVRPVMAGRHDSGQSSGLMSVSKRGGIPEARRSLTRSEAETSRDGTALLRGELDNLRQEVEELRGRREYDLPPPEYEHAVGH</sequence>
<evidence type="ECO:0000313" key="6">
    <source>
        <dbReference type="Proteomes" id="UP000007431"/>
    </source>
</evidence>
<gene>
    <name evidence="5" type="ORF">SCHCODRAFT_236691</name>
</gene>
<dbReference type="OrthoDB" id="2568455at2759"/>
<dbReference type="GeneID" id="9594191"/>
<evidence type="ECO:0000259" key="4">
    <source>
        <dbReference type="Pfam" id="PF17168"/>
    </source>
</evidence>
<dbReference type="VEuPathDB" id="FungiDB:SCHCODRAFT_02670584"/>
<feature type="domain" description="Glutaminase A central" evidence="3">
    <location>
        <begin position="935"/>
        <end position="1285"/>
    </location>
</feature>
<feature type="transmembrane region" description="Helical" evidence="2">
    <location>
        <begin position="1310"/>
        <end position="1335"/>
    </location>
</feature>
<reference evidence="5 6" key="1">
    <citation type="journal article" date="2010" name="Nat. Biotechnol.">
        <title>Genome sequence of the model mushroom Schizophyllum commune.</title>
        <authorList>
            <person name="Ohm R.A."/>
            <person name="de Jong J.F."/>
            <person name="Lugones L.G."/>
            <person name="Aerts A."/>
            <person name="Kothe E."/>
            <person name="Stajich J.E."/>
            <person name="de Vries R.P."/>
            <person name="Record E."/>
            <person name="Levasseur A."/>
            <person name="Baker S.E."/>
            <person name="Bartholomew K.A."/>
            <person name="Coutinho P.M."/>
            <person name="Erdmann S."/>
            <person name="Fowler T.J."/>
            <person name="Gathman A.C."/>
            <person name="Lombard V."/>
            <person name="Henrissat B."/>
            <person name="Knabe N."/>
            <person name="Kuees U."/>
            <person name="Lilly W.W."/>
            <person name="Lindquist E."/>
            <person name="Lucas S."/>
            <person name="Magnuson J.K."/>
            <person name="Piumi F."/>
            <person name="Raudaskoski M."/>
            <person name="Salamov A."/>
            <person name="Schmutz J."/>
            <person name="Schwarze F.W.M.R."/>
            <person name="vanKuyk P.A."/>
            <person name="Horton J.S."/>
            <person name="Grigoriev I.V."/>
            <person name="Woesten H.A.B."/>
        </authorList>
    </citation>
    <scope>NUCLEOTIDE SEQUENCE [LARGE SCALE GENOMIC DNA]</scope>
    <source>
        <strain evidence="6">H4-8 / FGSC 9210</strain>
    </source>
</reference>
<dbReference type="eggNOG" id="ENOG502SHJG">
    <property type="taxonomic scope" value="Eukaryota"/>
</dbReference>
<feature type="region of interest" description="Disordered" evidence="1">
    <location>
        <begin position="1345"/>
        <end position="1415"/>
    </location>
</feature>
<keyword evidence="6" id="KW-1185">Reference proteome</keyword>
<keyword evidence="2" id="KW-1133">Transmembrane helix</keyword>
<accession>D8QCI9</accession>
<dbReference type="PANTHER" id="PTHR31987:SF14">
    <property type="entry name" value="PUTATIVE (AFU_ORTHOLOGUE AFUA_6G09910)-RELATED"/>
    <property type="match status" value="1"/>
</dbReference>
<dbReference type="HOGENOM" id="CLU_251412_0_0_1"/>
<dbReference type="STRING" id="578458.D8QCI9"/>
<dbReference type="InterPro" id="IPR008928">
    <property type="entry name" value="6-hairpin_glycosidase_sf"/>
</dbReference>